<accession>A0A8S5LGY4</accession>
<organism evidence="1">
    <name type="scientific">Myoviridae sp. cte0t5</name>
    <dbReference type="NCBI Taxonomy" id="2823549"/>
    <lineage>
        <taxon>Viruses</taxon>
        <taxon>Duplodnaviria</taxon>
        <taxon>Heunggongvirae</taxon>
        <taxon>Uroviricota</taxon>
        <taxon>Caudoviricetes</taxon>
    </lineage>
</organism>
<protein>
    <submittedName>
        <fullName evidence="1">Uncharacterized protein</fullName>
    </submittedName>
</protein>
<sequence>MMAGKRSGSHVTYHTLAVGKCMLGIRTFRWNDAVVC</sequence>
<reference evidence="1" key="1">
    <citation type="journal article" date="2021" name="Proc. Natl. Acad. Sci. U.S.A.">
        <title>A Catalog of Tens of Thousands of Viruses from Human Metagenomes Reveals Hidden Associations with Chronic Diseases.</title>
        <authorList>
            <person name="Tisza M.J."/>
            <person name="Buck C.B."/>
        </authorList>
    </citation>
    <scope>NUCLEOTIDE SEQUENCE</scope>
    <source>
        <strain evidence="1">Cte0t5</strain>
    </source>
</reference>
<dbReference type="EMBL" id="BK014717">
    <property type="protein sequence ID" value="DAD69292.1"/>
    <property type="molecule type" value="Genomic_DNA"/>
</dbReference>
<name>A0A8S5LGY4_9CAUD</name>
<proteinExistence type="predicted"/>
<evidence type="ECO:0000313" key="1">
    <source>
        <dbReference type="EMBL" id="DAD69292.1"/>
    </source>
</evidence>